<dbReference type="AlphaFoldDB" id="A0AAV2GNF5"/>
<protein>
    <submittedName>
        <fullName evidence="1">Uncharacterized protein</fullName>
    </submittedName>
</protein>
<evidence type="ECO:0000313" key="1">
    <source>
        <dbReference type="EMBL" id="CAL1411772.1"/>
    </source>
</evidence>
<gene>
    <name evidence="1" type="ORF">LTRI10_LOCUS51108</name>
</gene>
<name>A0AAV2GNF5_9ROSI</name>
<proteinExistence type="predicted"/>
<dbReference type="Proteomes" id="UP001497516">
    <property type="component" value="Chromosome 9"/>
</dbReference>
<keyword evidence="2" id="KW-1185">Reference proteome</keyword>
<reference evidence="1 2" key="1">
    <citation type="submission" date="2024-04" db="EMBL/GenBank/DDBJ databases">
        <authorList>
            <person name="Fracassetti M."/>
        </authorList>
    </citation>
    <scope>NUCLEOTIDE SEQUENCE [LARGE SCALE GENOMIC DNA]</scope>
</reference>
<accession>A0AAV2GNF5</accession>
<sequence>MVSLEKTGDLALKAKALEAIELLEEIPPPPTTDLPLPPSTDVLVQPPSHKSATVAAATRPGLMEELTLALVPRLIEKEDDKAMSLVAAVVARPADVGEGVNPTATSPLTSKLRAGVAVKKLFASKPRKSLINLQVTPPVAVDDACTAAVGTSLLGLLQPNWKSRKKLKEDGVKNHDVMGSPGMVRGCIGPSMGGLVGRLLYGFDLETSCNGDLSVELANCASPIIVAQAREHGREIQAAETRASEADGRVIYTKRIRCVWV</sequence>
<evidence type="ECO:0000313" key="2">
    <source>
        <dbReference type="Proteomes" id="UP001497516"/>
    </source>
</evidence>
<organism evidence="1 2">
    <name type="scientific">Linum trigynum</name>
    <dbReference type="NCBI Taxonomy" id="586398"/>
    <lineage>
        <taxon>Eukaryota</taxon>
        <taxon>Viridiplantae</taxon>
        <taxon>Streptophyta</taxon>
        <taxon>Embryophyta</taxon>
        <taxon>Tracheophyta</taxon>
        <taxon>Spermatophyta</taxon>
        <taxon>Magnoliopsida</taxon>
        <taxon>eudicotyledons</taxon>
        <taxon>Gunneridae</taxon>
        <taxon>Pentapetalae</taxon>
        <taxon>rosids</taxon>
        <taxon>fabids</taxon>
        <taxon>Malpighiales</taxon>
        <taxon>Linaceae</taxon>
        <taxon>Linum</taxon>
    </lineage>
</organism>
<dbReference type="EMBL" id="OZ034822">
    <property type="protein sequence ID" value="CAL1411772.1"/>
    <property type="molecule type" value="Genomic_DNA"/>
</dbReference>